<keyword evidence="6" id="KW-1185">Reference proteome</keyword>
<protein>
    <submittedName>
        <fullName evidence="5">Helix-turn-helix transcriptional regulator</fullName>
    </submittedName>
</protein>
<dbReference type="Gene3D" id="1.10.10.10">
    <property type="entry name" value="Winged helix-like DNA-binding domain superfamily/Winged helix DNA-binding domain"/>
    <property type="match status" value="1"/>
</dbReference>
<dbReference type="SMART" id="SM00421">
    <property type="entry name" value="HTH_LUXR"/>
    <property type="match status" value="1"/>
</dbReference>
<evidence type="ECO:0000256" key="1">
    <source>
        <dbReference type="ARBA" id="ARBA00022741"/>
    </source>
</evidence>
<dbReference type="InterPro" id="IPR000792">
    <property type="entry name" value="Tscrpt_reg_LuxR_C"/>
</dbReference>
<dbReference type="Pfam" id="PF13191">
    <property type="entry name" value="AAA_16"/>
    <property type="match status" value="1"/>
</dbReference>
<dbReference type="InterPro" id="IPR011990">
    <property type="entry name" value="TPR-like_helical_dom_sf"/>
</dbReference>
<sequence>MGLVERDHELGALREAFSEAARGRGAIAVVSGPTASGKSALLYAFTDVATESGALVLSATGSREEQPIPFGVIDQLLHAAPAEGEPLESPLPAAGPTRAPEPAGPGVTTSGHARVIDDACRVLLDLARTSAPLVIAVDDVQFADPLSLRCLSFLVRRVRSAGVLVVVTESAGARPTDAAFASELRRQPNSRRVRLSPLSPAGVAALAAQHPGLPATDGFAAEIARLSGGNPLLARGLIEDALAHPGGDGRPHGGEAFGEAVLACLHSAGPDVLAVARTLAVLGPPPAPKLIARLLGTDTAATARCLRILRVTGVLDADGFRHPRARSAVLDSIPAEERAGTRLRAAELLHRDGADAAEVAGLLLAAGRADGTWAMAVLREAADRALAADRVDEAVQYLELAYWSFPEQQGAAITMMFARLEWWDDPQAAGRYLSWLTRALHEGHAPFGTALAGTKYLLSYGRVEDARKALAVLAGATSALDADARAELHAFRTWLRVTYPALADELPAPLPAAAADGPTPAACDDPWPRAGRLLGDVLAGGGGERATDEATEILERCRLDGTPPEAIDAALTVLLLRDRPDLAAPWCAALLRECGERGTGSGGDAMRAVLLGVQADIALLRGDLPAARRAAAEALRTKRPEAWGVRVGAPLATLLLASSAMGARDEAEALLDHAVPEAMSQTVHAPRFLYARGRHLLATDRLHSALADFRTCGELMAQWGVDVPALAPWRTGIAEVLLRLNRRAEARELVEEQLALLGGARTRGHGASLRLLAATREPRQRPALLKEAVHLLQERGDRLELARALVDLGHAHRSLGDAGRARMVVRRAWHLAKECRAEPLLAGLSTLQEHTEPVAVAAGSPERAPGISALSDAERRVAALAAQGHTNREIAGRLYITVSTVEQHLTRVYRKLNVQQRANLPTALSFCSVQG</sequence>
<dbReference type="PROSITE" id="PS00622">
    <property type="entry name" value="HTH_LUXR_1"/>
    <property type="match status" value="1"/>
</dbReference>
<organism evidence="5 6">
    <name type="scientific">Marinactinospora rubrisoli</name>
    <dbReference type="NCBI Taxonomy" id="2715399"/>
    <lineage>
        <taxon>Bacteria</taxon>
        <taxon>Bacillati</taxon>
        <taxon>Actinomycetota</taxon>
        <taxon>Actinomycetes</taxon>
        <taxon>Streptosporangiales</taxon>
        <taxon>Nocardiopsidaceae</taxon>
        <taxon>Marinactinospora</taxon>
    </lineage>
</organism>
<evidence type="ECO:0000313" key="5">
    <source>
        <dbReference type="EMBL" id="MFC7326970.1"/>
    </source>
</evidence>
<dbReference type="Proteomes" id="UP001596540">
    <property type="component" value="Unassembled WGS sequence"/>
</dbReference>
<dbReference type="InterPro" id="IPR016032">
    <property type="entry name" value="Sig_transdc_resp-reg_C-effctor"/>
</dbReference>
<comment type="caution">
    <text evidence="5">The sequence shown here is derived from an EMBL/GenBank/DDBJ whole genome shotgun (WGS) entry which is preliminary data.</text>
</comment>
<dbReference type="PROSITE" id="PS50043">
    <property type="entry name" value="HTH_LUXR_2"/>
    <property type="match status" value="1"/>
</dbReference>
<evidence type="ECO:0000259" key="4">
    <source>
        <dbReference type="PROSITE" id="PS50043"/>
    </source>
</evidence>
<evidence type="ECO:0000256" key="3">
    <source>
        <dbReference type="SAM" id="MobiDB-lite"/>
    </source>
</evidence>
<accession>A0ABW2KD61</accession>
<dbReference type="Gene3D" id="1.25.40.10">
    <property type="entry name" value="Tetratricopeptide repeat domain"/>
    <property type="match status" value="1"/>
</dbReference>
<proteinExistence type="predicted"/>
<reference evidence="6" key="1">
    <citation type="journal article" date="2019" name="Int. J. Syst. Evol. Microbiol.">
        <title>The Global Catalogue of Microorganisms (GCM) 10K type strain sequencing project: providing services to taxonomists for standard genome sequencing and annotation.</title>
        <authorList>
            <consortium name="The Broad Institute Genomics Platform"/>
            <consortium name="The Broad Institute Genome Sequencing Center for Infectious Disease"/>
            <person name="Wu L."/>
            <person name="Ma J."/>
        </authorList>
    </citation>
    <scope>NUCLEOTIDE SEQUENCE [LARGE SCALE GENOMIC DNA]</scope>
    <source>
        <strain evidence="6">CGMCC 4.7382</strain>
    </source>
</reference>
<feature type="region of interest" description="Disordered" evidence="3">
    <location>
        <begin position="84"/>
        <end position="111"/>
    </location>
</feature>
<dbReference type="Pfam" id="PF00196">
    <property type="entry name" value="GerE"/>
    <property type="match status" value="1"/>
</dbReference>
<keyword evidence="2" id="KW-0067">ATP-binding</keyword>
<dbReference type="CDD" id="cd06170">
    <property type="entry name" value="LuxR_C_like"/>
    <property type="match status" value="1"/>
</dbReference>
<dbReference type="SUPFAM" id="SSF48452">
    <property type="entry name" value="TPR-like"/>
    <property type="match status" value="1"/>
</dbReference>
<dbReference type="PANTHER" id="PTHR16305:SF35">
    <property type="entry name" value="TRANSCRIPTIONAL ACTIVATOR DOMAIN"/>
    <property type="match status" value="1"/>
</dbReference>
<dbReference type="InterPro" id="IPR027417">
    <property type="entry name" value="P-loop_NTPase"/>
</dbReference>
<dbReference type="SUPFAM" id="SSF46894">
    <property type="entry name" value="C-terminal effector domain of the bipartite response regulators"/>
    <property type="match status" value="1"/>
</dbReference>
<dbReference type="InterPro" id="IPR041664">
    <property type="entry name" value="AAA_16"/>
</dbReference>
<gene>
    <name evidence="5" type="ORF">ACFQRF_04380</name>
</gene>
<evidence type="ECO:0000256" key="2">
    <source>
        <dbReference type="ARBA" id="ARBA00022840"/>
    </source>
</evidence>
<keyword evidence="1" id="KW-0547">Nucleotide-binding</keyword>
<dbReference type="EMBL" id="JBHTBH010000002">
    <property type="protein sequence ID" value="MFC7326970.1"/>
    <property type="molecule type" value="Genomic_DNA"/>
</dbReference>
<dbReference type="PANTHER" id="PTHR16305">
    <property type="entry name" value="TESTICULAR SOLUBLE ADENYLYL CYCLASE"/>
    <property type="match status" value="1"/>
</dbReference>
<dbReference type="PRINTS" id="PR00038">
    <property type="entry name" value="HTHLUXR"/>
</dbReference>
<dbReference type="InterPro" id="IPR036388">
    <property type="entry name" value="WH-like_DNA-bd_sf"/>
</dbReference>
<dbReference type="RefSeq" id="WP_379869063.1">
    <property type="nucleotide sequence ID" value="NZ_JBHTBH010000002.1"/>
</dbReference>
<evidence type="ECO:0000313" key="6">
    <source>
        <dbReference type="Proteomes" id="UP001596540"/>
    </source>
</evidence>
<dbReference type="SUPFAM" id="SSF52540">
    <property type="entry name" value="P-loop containing nucleoside triphosphate hydrolases"/>
    <property type="match status" value="1"/>
</dbReference>
<feature type="domain" description="HTH luxR-type" evidence="4">
    <location>
        <begin position="863"/>
        <end position="931"/>
    </location>
</feature>
<name>A0ABW2KD61_9ACTN</name>